<dbReference type="SUPFAM" id="SSF48403">
    <property type="entry name" value="Ankyrin repeat"/>
    <property type="match status" value="1"/>
</dbReference>
<dbReference type="Gene3D" id="1.25.40.20">
    <property type="entry name" value="Ankyrin repeat-containing domain"/>
    <property type="match status" value="1"/>
</dbReference>
<dbReference type="InterPro" id="IPR036770">
    <property type="entry name" value="Ankyrin_rpt-contain_sf"/>
</dbReference>
<sequence length="249" mass="29381">MGLKLSVNSKNINKQHSDGNTNLMLYTTAWYSSRNRTIILKLVEKYHDQIDFNLQNNMGETLLMRACNCMDIKLANFILAHKNVDIKLCDKKGRSLLYYTRTPVWFTQLAKNGQFDKITNYKLLTDYFVAIRRYSMVVTVIEYKKIVLDNYADLYRQSCEDGSEYFATYIYEHYYKQHNISPVEYLTISALAQRFKTLRVSINLDMTAEVPSSDMKIINKTLENYILYKKPPVRKEVDSIVYDTYLPYY</sequence>
<name>A0A3G4ZW91_9VIRU</name>
<accession>A0A3G4ZW91</accession>
<evidence type="ECO:0008006" key="2">
    <source>
        <dbReference type="Google" id="ProtNLM"/>
    </source>
</evidence>
<organism evidence="1">
    <name type="scientific">Faunusvirus sp</name>
    <dbReference type="NCBI Taxonomy" id="2487766"/>
    <lineage>
        <taxon>Viruses</taxon>
        <taxon>Varidnaviria</taxon>
        <taxon>Bamfordvirae</taxon>
        <taxon>Nucleocytoviricota</taxon>
        <taxon>Megaviricetes</taxon>
        <taxon>Imitervirales</taxon>
        <taxon>Mimiviridae</taxon>
    </lineage>
</organism>
<gene>
    <name evidence="1" type="ORF">Faunusvirus4_8</name>
</gene>
<proteinExistence type="predicted"/>
<reference evidence="1" key="1">
    <citation type="submission" date="2018-10" db="EMBL/GenBank/DDBJ databases">
        <title>Hidden diversity of soil giant viruses.</title>
        <authorList>
            <person name="Schulz F."/>
            <person name="Alteio L."/>
            <person name="Goudeau D."/>
            <person name="Ryan E.M."/>
            <person name="Malmstrom R.R."/>
            <person name="Blanchard J."/>
            <person name="Woyke T."/>
        </authorList>
    </citation>
    <scope>NUCLEOTIDE SEQUENCE</scope>
    <source>
        <strain evidence="1">FNV1</strain>
    </source>
</reference>
<dbReference type="EMBL" id="MK072135">
    <property type="protein sequence ID" value="AYV79167.1"/>
    <property type="molecule type" value="Genomic_DNA"/>
</dbReference>
<evidence type="ECO:0000313" key="1">
    <source>
        <dbReference type="EMBL" id="AYV79167.1"/>
    </source>
</evidence>
<protein>
    <recommendedName>
        <fullName evidence="2">Ankyrin repeat protein</fullName>
    </recommendedName>
</protein>